<feature type="domain" description="Methyltransferase type 11" evidence="1">
    <location>
        <begin position="91"/>
        <end position="185"/>
    </location>
</feature>
<dbReference type="CDD" id="cd02440">
    <property type="entry name" value="AdoMet_MTases"/>
    <property type="match status" value="1"/>
</dbReference>
<evidence type="ECO:0000313" key="3">
    <source>
        <dbReference type="Proteomes" id="UP001143474"/>
    </source>
</evidence>
<dbReference type="InterPro" id="IPR013216">
    <property type="entry name" value="Methyltransf_11"/>
</dbReference>
<proteinExistence type="predicted"/>
<evidence type="ECO:0000259" key="1">
    <source>
        <dbReference type="Pfam" id="PF08241"/>
    </source>
</evidence>
<dbReference type="GO" id="GO:0032259">
    <property type="term" value="P:methylation"/>
    <property type="evidence" value="ECO:0007669"/>
    <property type="project" value="UniProtKB-KW"/>
</dbReference>
<dbReference type="AlphaFoldDB" id="A0A9W6MFH6"/>
<dbReference type="Pfam" id="PF08241">
    <property type="entry name" value="Methyltransf_11"/>
    <property type="match status" value="1"/>
</dbReference>
<reference evidence="2" key="2">
    <citation type="submission" date="2023-01" db="EMBL/GenBank/DDBJ databases">
        <authorList>
            <person name="Sun Q."/>
            <person name="Evtushenko L."/>
        </authorList>
    </citation>
    <scope>NUCLEOTIDE SEQUENCE</scope>
    <source>
        <strain evidence="2">VKM Ac-2007</strain>
    </source>
</reference>
<dbReference type="Proteomes" id="UP001143474">
    <property type="component" value="Unassembled WGS sequence"/>
</dbReference>
<keyword evidence="2" id="KW-0808">Transferase</keyword>
<gene>
    <name evidence="2" type="ORF">GCM10017600_60640</name>
</gene>
<dbReference type="GO" id="GO:0008168">
    <property type="term" value="F:methyltransferase activity"/>
    <property type="evidence" value="ECO:0007669"/>
    <property type="project" value="UniProtKB-KW"/>
</dbReference>
<dbReference type="EMBL" id="BSEV01000017">
    <property type="protein sequence ID" value="GLK12654.1"/>
    <property type="molecule type" value="Genomic_DNA"/>
</dbReference>
<protein>
    <submittedName>
        <fullName evidence="2">Methyltransferase</fullName>
    </submittedName>
</protein>
<dbReference type="PANTHER" id="PTHR43861">
    <property type="entry name" value="TRANS-ACONITATE 2-METHYLTRANSFERASE-RELATED"/>
    <property type="match status" value="1"/>
</dbReference>
<dbReference type="Gene3D" id="3.40.50.150">
    <property type="entry name" value="Vaccinia Virus protein VP39"/>
    <property type="match status" value="1"/>
</dbReference>
<keyword evidence="2" id="KW-0489">Methyltransferase</keyword>
<name>A0A9W6MFH6_9ACTN</name>
<keyword evidence="3" id="KW-1185">Reference proteome</keyword>
<organism evidence="2 3">
    <name type="scientific">Streptosporangium carneum</name>
    <dbReference type="NCBI Taxonomy" id="47481"/>
    <lineage>
        <taxon>Bacteria</taxon>
        <taxon>Bacillati</taxon>
        <taxon>Actinomycetota</taxon>
        <taxon>Actinomycetes</taxon>
        <taxon>Streptosporangiales</taxon>
        <taxon>Streptosporangiaceae</taxon>
        <taxon>Streptosporangium</taxon>
    </lineage>
</organism>
<sequence length="286" mass="31636">MNASAEGLAVTAYRHKIKKHTETLAPKLRIVITPGTPRGQGSCRGSAFYDTPHVIERYLDHRHSGVSSPNHVMEEPTFLEELGTVRDLRVLDLGCGDATLGRALLAAGCRSYLGIDGSAEMVRAAAVNLAGSSGRVEKMDIEEFAAPSGTFDLIVSRLALHYVDDLTPVLSACWRSLSPGGRLLITVVHPVITSHEAHQSTREARTDWVVDDYFHTGARRRDWLGSTVTWYHRTIEDYVTALTRAHFAITSLRECAPRHDRFDGDVAELARRRRVPLFLLLAGSRV</sequence>
<evidence type="ECO:0000313" key="2">
    <source>
        <dbReference type="EMBL" id="GLK12654.1"/>
    </source>
</evidence>
<dbReference type="InterPro" id="IPR029063">
    <property type="entry name" value="SAM-dependent_MTases_sf"/>
</dbReference>
<dbReference type="PANTHER" id="PTHR43861:SF1">
    <property type="entry name" value="TRANS-ACONITATE 2-METHYLTRANSFERASE"/>
    <property type="match status" value="1"/>
</dbReference>
<comment type="caution">
    <text evidence="2">The sequence shown here is derived from an EMBL/GenBank/DDBJ whole genome shotgun (WGS) entry which is preliminary data.</text>
</comment>
<accession>A0A9W6MFH6</accession>
<dbReference type="SUPFAM" id="SSF53335">
    <property type="entry name" value="S-adenosyl-L-methionine-dependent methyltransferases"/>
    <property type="match status" value="1"/>
</dbReference>
<reference evidence="2" key="1">
    <citation type="journal article" date="2014" name="Int. J. Syst. Evol. Microbiol.">
        <title>Complete genome sequence of Corynebacterium casei LMG S-19264T (=DSM 44701T), isolated from a smear-ripened cheese.</title>
        <authorList>
            <consortium name="US DOE Joint Genome Institute (JGI-PGF)"/>
            <person name="Walter F."/>
            <person name="Albersmeier A."/>
            <person name="Kalinowski J."/>
            <person name="Ruckert C."/>
        </authorList>
    </citation>
    <scope>NUCLEOTIDE SEQUENCE</scope>
    <source>
        <strain evidence="2">VKM Ac-2007</strain>
    </source>
</reference>